<protein>
    <submittedName>
        <fullName evidence="5">Alpha/beta-hydrolase</fullName>
    </submittedName>
</protein>
<dbReference type="InParanoid" id="A0A4S2MP68"/>
<dbReference type="Gene3D" id="3.40.50.1820">
    <property type="entry name" value="alpha/beta hydrolase"/>
    <property type="match status" value="1"/>
</dbReference>
<proteinExistence type="inferred from homology"/>
<keyword evidence="2 5" id="KW-0378">Hydrolase</keyword>
<dbReference type="InterPro" id="IPR029058">
    <property type="entry name" value="AB_hydrolase_fold"/>
</dbReference>
<dbReference type="Proteomes" id="UP000298138">
    <property type="component" value="Unassembled WGS sequence"/>
</dbReference>
<dbReference type="InterPro" id="IPR002168">
    <property type="entry name" value="Lipase_GDXG_HIS_AS"/>
</dbReference>
<sequence>MSIPARVSVDSTFSASTSHSHHKHGHHHHHKHSNFNTAMATLAIKTLLPAVPSMFYKSATHMLSLSPTAHYWDLKTTVILEVIRAFVRTPPPGEHTVERVQRTTLKPQKVDDETVKVDVEFGVGGEEEATGIEDAVVAIVREMQKEEVEVQRVGVKRLTGEWVGRREKKGDGSMELGSEERFKVIEKGAEDGRTVLYFHGGAFYLLDPHTHRGIASQIAATSNSKVFLVRYRLSPQTAFPGALIDALISYLALLYPPPGSLHAPIPASKIIFSGDSAGGNLSLSLLQLLYGLSRSPQPITFHNHTLTTIPLPAGIATLSAWTDVPRSFGVLGSRPQGSEDACLTTDYLPSPQATAATVFHPSPAWNADVRKTSNRTTFYCADHFCANPLVSPVLAEHWSAADGSKVPIYLAVGDECLRDANLWLSWRLGEMGVKHRLEWYEKMPHVFQMVLGHIPATKESLCAIGRFAREVTGGEKAEEGWWRREKIHPRTLERRGVGEKEVRQGLGIGEVRGMMVRAVVEYRKIAERAVRDGEGRSAKI</sequence>
<dbReference type="PANTHER" id="PTHR48081">
    <property type="entry name" value="AB HYDROLASE SUPERFAMILY PROTEIN C4A8.06C"/>
    <property type="match status" value="1"/>
</dbReference>
<evidence type="ECO:0000313" key="6">
    <source>
        <dbReference type="Proteomes" id="UP000298138"/>
    </source>
</evidence>
<dbReference type="InterPro" id="IPR013094">
    <property type="entry name" value="AB_hydrolase_3"/>
</dbReference>
<dbReference type="PROSITE" id="PS01173">
    <property type="entry name" value="LIPASE_GDXG_HIS"/>
    <property type="match status" value="1"/>
</dbReference>
<gene>
    <name evidence="5" type="ORF">EX30DRAFT_366976</name>
</gene>
<evidence type="ECO:0000313" key="5">
    <source>
        <dbReference type="EMBL" id="TGZ77069.1"/>
    </source>
</evidence>
<accession>A0A4S2MP68</accession>
<dbReference type="InterPro" id="IPR050300">
    <property type="entry name" value="GDXG_lipolytic_enzyme"/>
</dbReference>
<evidence type="ECO:0000256" key="1">
    <source>
        <dbReference type="ARBA" id="ARBA00010515"/>
    </source>
</evidence>
<dbReference type="SUPFAM" id="SSF53474">
    <property type="entry name" value="alpha/beta-Hydrolases"/>
    <property type="match status" value="1"/>
</dbReference>
<dbReference type="OrthoDB" id="5354320at2759"/>
<dbReference type="AlphaFoldDB" id="A0A4S2MP68"/>
<evidence type="ECO:0000256" key="3">
    <source>
        <dbReference type="SAM" id="MobiDB-lite"/>
    </source>
</evidence>
<keyword evidence="6" id="KW-1185">Reference proteome</keyword>
<feature type="domain" description="Alpha/beta hydrolase fold-3" evidence="4">
    <location>
        <begin position="195"/>
        <end position="448"/>
    </location>
</feature>
<evidence type="ECO:0000259" key="4">
    <source>
        <dbReference type="Pfam" id="PF07859"/>
    </source>
</evidence>
<feature type="region of interest" description="Disordered" evidence="3">
    <location>
        <begin position="1"/>
        <end position="33"/>
    </location>
</feature>
<dbReference type="STRING" id="341454.A0A4S2MP68"/>
<comment type="similarity">
    <text evidence="1">Belongs to the 'GDXG' lipolytic enzyme family.</text>
</comment>
<name>A0A4S2MP68_9PEZI</name>
<dbReference type="EMBL" id="ML220160">
    <property type="protein sequence ID" value="TGZ77069.1"/>
    <property type="molecule type" value="Genomic_DNA"/>
</dbReference>
<reference evidence="5 6" key="1">
    <citation type="submission" date="2019-04" db="EMBL/GenBank/DDBJ databases">
        <title>Comparative genomics and transcriptomics to analyze fruiting body development in filamentous ascomycetes.</title>
        <authorList>
            <consortium name="DOE Joint Genome Institute"/>
            <person name="Lutkenhaus R."/>
            <person name="Traeger S."/>
            <person name="Breuer J."/>
            <person name="Kuo A."/>
            <person name="Lipzen A."/>
            <person name="Pangilinan J."/>
            <person name="Dilworth D."/>
            <person name="Sandor L."/>
            <person name="Poggeler S."/>
            <person name="Barry K."/>
            <person name="Grigoriev I.V."/>
            <person name="Nowrousian M."/>
        </authorList>
    </citation>
    <scope>NUCLEOTIDE SEQUENCE [LARGE SCALE GENOMIC DNA]</scope>
    <source>
        <strain evidence="5 6">CBS 389.68</strain>
    </source>
</reference>
<dbReference type="Pfam" id="PF07859">
    <property type="entry name" value="Abhydrolase_3"/>
    <property type="match status" value="1"/>
</dbReference>
<evidence type="ECO:0000256" key="2">
    <source>
        <dbReference type="ARBA" id="ARBA00022801"/>
    </source>
</evidence>
<dbReference type="PANTHER" id="PTHR48081:SF25">
    <property type="entry name" value="PUTATIVE (AFU_ORTHOLOGUE AFUA_3G11560)-RELATED"/>
    <property type="match status" value="1"/>
</dbReference>
<feature type="compositionally biased region" description="Basic residues" evidence="3">
    <location>
        <begin position="19"/>
        <end position="33"/>
    </location>
</feature>
<dbReference type="GO" id="GO:0016787">
    <property type="term" value="F:hydrolase activity"/>
    <property type="evidence" value="ECO:0007669"/>
    <property type="project" value="UniProtKB-KW"/>
</dbReference>
<organism evidence="5 6">
    <name type="scientific">Ascodesmis nigricans</name>
    <dbReference type="NCBI Taxonomy" id="341454"/>
    <lineage>
        <taxon>Eukaryota</taxon>
        <taxon>Fungi</taxon>
        <taxon>Dikarya</taxon>
        <taxon>Ascomycota</taxon>
        <taxon>Pezizomycotina</taxon>
        <taxon>Pezizomycetes</taxon>
        <taxon>Pezizales</taxon>
        <taxon>Ascodesmidaceae</taxon>
        <taxon>Ascodesmis</taxon>
    </lineage>
</organism>